<organism evidence="1 2">
    <name type="scientific">Paraburkholderia caballeronis</name>
    <dbReference type="NCBI Taxonomy" id="416943"/>
    <lineage>
        <taxon>Bacteria</taxon>
        <taxon>Pseudomonadati</taxon>
        <taxon>Pseudomonadota</taxon>
        <taxon>Betaproteobacteria</taxon>
        <taxon>Burkholderiales</taxon>
        <taxon>Burkholderiaceae</taxon>
        <taxon>Paraburkholderia</taxon>
    </lineage>
</organism>
<dbReference type="STRING" id="416943.SAMN05445871_3561"/>
<name>A0A1H7RZS1_9BURK</name>
<proteinExistence type="predicted"/>
<evidence type="ECO:0000313" key="1">
    <source>
        <dbReference type="EMBL" id="SEL65539.1"/>
    </source>
</evidence>
<gene>
    <name evidence="1" type="ORF">SAMN05192542_1113</name>
</gene>
<sequence>MKQFGFNLNEVLNYANFQPDYAAIVSADVPTSLLGNFNVSNAIDPFIFKNGVLTVNGQSGLNLFNSIVKNVVHAY</sequence>
<reference evidence="2" key="1">
    <citation type="submission" date="2016-10" db="EMBL/GenBank/DDBJ databases">
        <authorList>
            <person name="Varghese N."/>
            <person name="Submissions S."/>
        </authorList>
    </citation>
    <scope>NUCLEOTIDE SEQUENCE [LARGE SCALE GENOMIC DNA]</scope>
    <source>
        <strain evidence="2">LMG 26416</strain>
    </source>
</reference>
<accession>A0A1H7RZS1</accession>
<keyword evidence="2" id="KW-1185">Reference proteome</keyword>
<dbReference type="AlphaFoldDB" id="A0A1H7RZS1"/>
<dbReference type="Proteomes" id="UP000199120">
    <property type="component" value="Unassembled WGS sequence"/>
</dbReference>
<protein>
    <submittedName>
        <fullName evidence="1">Uncharacterized protein</fullName>
    </submittedName>
</protein>
<evidence type="ECO:0000313" key="2">
    <source>
        <dbReference type="Proteomes" id="UP000199120"/>
    </source>
</evidence>
<dbReference type="EMBL" id="FOAJ01000011">
    <property type="protein sequence ID" value="SEL65539.1"/>
    <property type="molecule type" value="Genomic_DNA"/>
</dbReference>